<comment type="subcellular location">
    <subcellularLocation>
        <location evidence="1">Membrane</location>
        <topology evidence="1">Single-pass membrane protein</topology>
    </subcellularLocation>
</comment>
<feature type="region of interest" description="Disordered" evidence="5">
    <location>
        <begin position="176"/>
        <end position="205"/>
    </location>
</feature>
<evidence type="ECO:0000256" key="3">
    <source>
        <dbReference type="ARBA" id="ARBA00022989"/>
    </source>
</evidence>
<evidence type="ECO:0000313" key="8">
    <source>
        <dbReference type="EMBL" id="TPX08064.1"/>
    </source>
</evidence>
<feature type="signal peptide" evidence="7">
    <location>
        <begin position="1"/>
        <end position="16"/>
    </location>
</feature>
<dbReference type="OrthoDB" id="5215637at2759"/>
<dbReference type="Proteomes" id="UP000319257">
    <property type="component" value="Unassembled WGS sequence"/>
</dbReference>
<evidence type="ECO:0000256" key="1">
    <source>
        <dbReference type="ARBA" id="ARBA00004167"/>
    </source>
</evidence>
<dbReference type="RefSeq" id="XP_030989775.1">
    <property type="nucleotide sequence ID" value="XM_031132863.1"/>
</dbReference>
<protein>
    <submittedName>
        <fullName evidence="8">Uncharacterized protein</fullName>
    </submittedName>
</protein>
<keyword evidence="3 6" id="KW-1133">Transmembrane helix</keyword>
<evidence type="ECO:0000256" key="7">
    <source>
        <dbReference type="SAM" id="SignalP"/>
    </source>
</evidence>
<name>A0A507ANT5_9PEZI</name>
<organism evidence="8 9">
    <name type="scientific">Thyridium curvatum</name>
    <dbReference type="NCBI Taxonomy" id="1093900"/>
    <lineage>
        <taxon>Eukaryota</taxon>
        <taxon>Fungi</taxon>
        <taxon>Dikarya</taxon>
        <taxon>Ascomycota</taxon>
        <taxon>Pezizomycotina</taxon>
        <taxon>Sordariomycetes</taxon>
        <taxon>Sordariomycetidae</taxon>
        <taxon>Thyridiales</taxon>
        <taxon>Thyridiaceae</taxon>
        <taxon>Thyridium</taxon>
    </lineage>
</organism>
<evidence type="ECO:0000256" key="6">
    <source>
        <dbReference type="SAM" id="Phobius"/>
    </source>
</evidence>
<keyword evidence="2 6" id="KW-0812">Transmembrane</keyword>
<keyword evidence="9" id="KW-1185">Reference proteome</keyword>
<dbReference type="InterPro" id="IPR051694">
    <property type="entry name" value="Immunoregulatory_rcpt-like"/>
</dbReference>
<feature type="chain" id="PRO_5021486260" evidence="7">
    <location>
        <begin position="17"/>
        <end position="304"/>
    </location>
</feature>
<dbReference type="GO" id="GO:0071944">
    <property type="term" value="C:cell periphery"/>
    <property type="evidence" value="ECO:0007669"/>
    <property type="project" value="UniProtKB-ARBA"/>
</dbReference>
<gene>
    <name evidence="8" type="ORF">E0L32_010264</name>
</gene>
<reference evidence="8 9" key="1">
    <citation type="submission" date="2019-06" db="EMBL/GenBank/DDBJ databases">
        <title>Draft genome sequence of the filamentous fungus Phialemoniopsis curvata isolated from diesel fuel.</title>
        <authorList>
            <person name="Varaljay V.A."/>
            <person name="Lyon W.J."/>
            <person name="Crouch A.L."/>
            <person name="Drake C.E."/>
            <person name="Hollomon J.M."/>
            <person name="Nadeau L.J."/>
            <person name="Nunn H.S."/>
            <person name="Stevenson B.S."/>
            <person name="Bojanowski C.L."/>
            <person name="Crookes-Goodson W.J."/>
        </authorList>
    </citation>
    <scope>NUCLEOTIDE SEQUENCE [LARGE SCALE GENOMIC DNA]</scope>
    <source>
        <strain evidence="8 9">D216</strain>
    </source>
</reference>
<dbReference type="AlphaFoldDB" id="A0A507ANT5"/>
<evidence type="ECO:0000256" key="2">
    <source>
        <dbReference type="ARBA" id="ARBA00022692"/>
    </source>
</evidence>
<dbReference type="STRING" id="1093900.A0A507ANT5"/>
<evidence type="ECO:0000313" key="9">
    <source>
        <dbReference type="Proteomes" id="UP000319257"/>
    </source>
</evidence>
<feature type="compositionally biased region" description="Low complexity" evidence="5">
    <location>
        <begin position="176"/>
        <end position="194"/>
    </location>
</feature>
<keyword evidence="7" id="KW-0732">Signal</keyword>
<accession>A0A507ANT5</accession>
<feature type="transmembrane region" description="Helical" evidence="6">
    <location>
        <begin position="206"/>
        <end position="228"/>
    </location>
</feature>
<dbReference type="EMBL" id="SKBQ01000081">
    <property type="protein sequence ID" value="TPX08064.1"/>
    <property type="molecule type" value="Genomic_DNA"/>
</dbReference>
<comment type="caution">
    <text evidence="8">The sequence shown here is derived from an EMBL/GenBank/DDBJ whole genome shotgun (WGS) entry which is preliminary data.</text>
</comment>
<sequence>MLARLLILWLQHASLAVQAGCYLPDGTDRNARNDTIAGKTRYEPCSTGAGHSMCYNTKDGDTCVEDGLIYNPGGQLWRESCTDPTWQAPECLKVCYDDQLSPSLLADEGGKRMSSIDMTIEKCHDGTFCCGGHDYAQKNCCALGKGFSIVNRTASYSSSTASSTTSAIPSFTATLTTSTDHASSPTASAPSSMTGEPSPSPNKKSAIIGGSVGGVVGASILLAIVICLRKRYGKNRAGSQIWFDHETARQDPMKPAVELPSPAAELPSPESEQLSMRKHAAELPAFIERTELPAYRENQWSKVG</sequence>
<evidence type="ECO:0000256" key="5">
    <source>
        <dbReference type="SAM" id="MobiDB-lite"/>
    </source>
</evidence>
<dbReference type="PANTHER" id="PTHR15549">
    <property type="entry name" value="PAIRED IMMUNOGLOBULIN-LIKE TYPE 2 RECEPTOR"/>
    <property type="match status" value="1"/>
</dbReference>
<dbReference type="GO" id="GO:0016020">
    <property type="term" value="C:membrane"/>
    <property type="evidence" value="ECO:0007669"/>
    <property type="project" value="UniProtKB-SubCell"/>
</dbReference>
<dbReference type="GeneID" id="41977711"/>
<proteinExistence type="predicted"/>
<evidence type="ECO:0000256" key="4">
    <source>
        <dbReference type="ARBA" id="ARBA00023136"/>
    </source>
</evidence>
<dbReference type="InParanoid" id="A0A507ANT5"/>
<keyword evidence="4 6" id="KW-0472">Membrane</keyword>